<dbReference type="AlphaFoldDB" id="A0A9P6RA90"/>
<feature type="region of interest" description="Disordered" evidence="2">
    <location>
        <begin position="610"/>
        <end position="638"/>
    </location>
</feature>
<protein>
    <submittedName>
        <fullName evidence="3">Uncharacterized protein</fullName>
    </submittedName>
</protein>
<dbReference type="Proteomes" id="UP000738325">
    <property type="component" value="Unassembled WGS sequence"/>
</dbReference>
<feature type="compositionally biased region" description="Polar residues" evidence="2">
    <location>
        <begin position="417"/>
        <end position="426"/>
    </location>
</feature>
<gene>
    <name evidence="3" type="ORF">BGZ99_009135</name>
</gene>
<evidence type="ECO:0000313" key="4">
    <source>
        <dbReference type="Proteomes" id="UP000738325"/>
    </source>
</evidence>
<reference evidence="3" key="1">
    <citation type="journal article" date="2020" name="Fungal Divers.">
        <title>Resolving the Mortierellaceae phylogeny through synthesis of multi-gene phylogenetics and phylogenomics.</title>
        <authorList>
            <person name="Vandepol N."/>
            <person name="Liber J."/>
            <person name="Desiro A."/>
            <person name="Na H."/>
            <person name="Kennedy M."/>
            <person name="Barry K."/>
            <person name="Grigoriev I.V."/>
            <person name="Miller A.N."/>
            <person name="O'Donnell K."/>
            <person name="Stajich J.E."/>
            <person name="Bonito G."/>
        </authorList>
    </citation>
    <scope>NUCLEOTIDE SEQUENCE</scope>
    <source>
        <strain evidence="3">REB-010B</strain>
    </source>
</reference>
<dbReference type="EMBL" id="JAAAIP010000751">
    <property type="protein sequence ID" value="KAG0313042.1"/>
    <property type="molecule type" value="Genomic_DNA"/>
</dbReference>
<comment type="caution">
    <text evidence="3">The sequence shown here is derived from an EMBL/GenBank/DDBJ whole genome shotgun (WGS) entry which is preliminary data.</text>
</comment>
<keyword evidence="4" id="KW-1185">Reference proteome</keyword>
<sequence>MSDMSGLTPTPANDAYVTTWLARQDHHRNESPWKFADDVPLEQLSFLVEHDDSDLKTRNNHNDDEMDYILHFEHESPTYPDEQHPHNIDDSFPRHVHAHRRTISMMNPYTYSPINHSEPYWEQTEPYQLPDHYIDHDLQMQQYRLQHYPYVDQHVQSVSAQHRRHLSAPAAIAPSVVYGPPVRPAHELAWERHNYYQRLQQEEEEQALRLRQERLEQQRQHQEQALIVGQRHVVQDACVARTCSLNRLASPSLLSPETSQILGIGQSNKLSRTAFRSSAMSSTSDNETLDRHAVSITPRGDGNVRRYSEGLPMMITHTMPAEPISRSSICRRKSLKEHFAPTLRSLARRCSSRFGNNGDGRQPSSVMKGEPILECLPEEGYHPSGSRTGSSSPSHHRNSGHMADFTPLQAGPETSEILRQSQQQHEALSPHRSPSPIGDRAPVQRRVSLLRSVTERASSFGSGRTTSTVPSGDITGAKETSAIRKKGSLRFANGTRLDFSRFSKTSSTSSLGDDTTTVAVEKASADSKALIHARDGSMVSPEVLSSHEKEELEASESIRKQIVAILSLGRKDSRRRSYASSNATPALSASSSTYCLSPLAVEAQEDLPLPDSQLAFGKHEVSDDSEDEDSEAQSDAKDPREYFAFMLVPKSRYEFQPLVVQ</sequence>
<proteinExistence type="predicted"/>
<evidence type="ECO:0000256" key="1">
    <source>
        <dbReference type="SAM" id="Coils"/>
    </source>
</evidence>
<keyword evidence="1" id="KW-0175">Coiled coil</keyword>
<name>A0A9P6RA90_9FUNG</name>
<feature type="coiled-coil region" evidence="1">
    <location>
        <begin position="196"/>
        <end position="225"/>
    </location>
</feature>
<evidence type="ECO:0000313" key="3">
    <source>
        <dbReference type="EMBL" id="KAG0313042.1"/>
    </source>
</evidence>
<feature type="compositionally biased region" description="Acidic residues" evidence="2">
    <location>
        <begin position="623"/>
        <end position="632"/>
    </location>
</feature>
<dbReference type="OrthoDB" id="2420045at2759"/>
<feature type="region of interest" description="Disordered" evidence="2">
    <location>
        <begin position="376"/>
        <end position="478"/>
    </location>
</feature>
<accession>A0A9P6RA90</accession>
<feature type="compositionally biased region" description="Low complexity" evidence="2">
    <location>
        <begin position="383"/>
        <end position="393"/>
    </location>
</feature>
<organism evidence="3 4">
    <name type="scientific">Dissophora globulifera</name>
    <dbReference type="NCBI Taxonomy" id="979702"/>
    <lineage>
        <taxon>Eukaryota</taxon>
        <taxon>Fungi</taxon>
        <taxon>Fungi incertae sedis</taxon>
        <taxon>Mucoromycota</taxon>
        <taxon>Mortierellomycotina</taxon>
        <taxon>Mortierellomycetes</taxon>
        <taxon>Mortierellales</taxon>
        <taxon>Mortierellaceae</taxon>
        <taxon>Dissophora</taxon>
    </lineage>
</organism>
<feature type="compositionally biased region" description="Polar residues" evidence="2">
    <location>
        <begin position="455"/>
        <end position="470"/>
    </location>
</feature>
<evidence type="ECO:0000256" key="2">
    <source>
        <dbReference type="SAM" id="MobiDB-lite"/>
    </source>
</evidence>